<dbReference type="Pfam" id="PF00343">
    <property type="entry name" value="Phosphorylase"/>
    <property type="match status" value="1"/>
</dbReference>
<keyword evidence="4" id="KW-1185">Reference proteome</keyword>
<keyword evidence="2" id="KW-0119">Carbohydrate metabolism</keyword>
<evidence type="ECO:0000313" key="4">
    <source>
        <dbReference type="Proteomes" id="UP000738517"/>
    </source>
</evidence>
<dbReference type="EC" id="2.4.1.1" evidence="2"/>
<dbReference type="PANTHER" id="PTHR11468:SF25">
    <property type="entry name" value="MALTODEXTRIN PHOSPHORYLASE"/>
    <property type="match status" value="1"/>
</dbReference>
<proteinExistence type="inferred from homology"/>
<dbReference type="Gene3D" id="3.40.50.2000">
    <property type="entry name" value="Glycogen Phosphorylase B"/>
    <property type="match status" value="1"/>
</dbReference>
<gene>
    <name evidence="3" type="ORF">EIZ48_28930</name>
</gene>
<dbReference type="PANTHER" id="PTHR11468">
    <property type="entry name" value="GLYCOGEN PHOSPHORYLASE"/>
    <property type="match status" value="1"/>
</dbReference>
<feature type="non-terminal residue" evidence="3">
    <location>
        <position position="143"/>
    </location>
</feature>
<feature type="non-terminal residue" evidence="3">
    <location>
        <position position="1"/>
    </location>
</feature>
<comment type="caution">
    <text evidence="3">The sequence shown here is derived from an EMBL/GenBank/DDBJ whole genome shotgun (WGS) entry which is preliminary data.</text>
</comment>
<name>A0ABW9YR65_9GAMM</name>
<comment type="similarity">
    <text evidence="1 2">Belongs to the glycogen phosphorylase family.</text>
</comment>
<keyword evidence="2" id="KW-0328">Glycosyltransferase</keyword>
<reference evidence="3 4" key="1">
    <citation type="journal article" date="2017" name="Int. J. Syst. Evol. Microbiol.">
        <title>Photobacterium alginatilyticum sp. nov., a marine bacterium isolated from bottom seawater.</title>
        <authorList>
            <person name="Wang X."/>
            <person name="Wang Y."/>
            <person name="Yang X."/>
            <person name="Sun H."/>
            <person name="Li B."/>
            <person name="Zhang X.H."/>
        </authorList>
    </citation>
    <scope>NUCLEOTIDE SEQUENCE [LARGE SCALE GENOMIC DNA]</scope>
    <source>
        <strain evidence="3 4">P03D4</strain>
    </source>
</reference>
<comment type="function">
    <text evidence="2">Allosteric enzyme that catalyzes the rate-limiting step in glycogen catabolism, the phosphorolytic cleavage of glycogen to produce glucose-1-phosphate, and plays a central role in maintaining cellular and organismal glucose homeostasis.</text>
</comment>
<keyword evidence="2" id="KW-0663">Pyridoxal phosphate</keyword>
<sequence>DEYKLGWDAAWAISSKTFAYTNHTLLPEALETWSEALIAQMLPRHMEIIFEINHRFMTLVEAHWPGNNEVKRKLSIIEEGPQRMVRMANLCVVSTYAVNGVAALHSELVKRDLFPEFNELFPGRLQNVTNGVTPRRWIKYCNP</sequence>
<dbReference type="InterPro" id="IPR000811">
    <property type="entry name" value="Glyco_trans_35"/>
</dbReference>
<dbReference type="SUPFAM" id="SSF53756">
    <property type="entry name" value="UDP-Glycosyltransferase/glycogen phosphorylase"/>
    <property type="match status" value="1"/>
</dbReference>
<comment type="catalytic activity">
    <reaction evidence="2">
        <text>[(1-&gt;4)-alpha-D-glucosyl](n) + phosphate = [(1-&gt;4)-alpha-D-glucosyl](n-1) + alpha-D-glucose 1-phosphate</text>
        <dbReference type="Rhea" id="RHEA:41732"/>
        <dbReference type="Rhea" id="RHEA-COMP:9584"/>
        <dbReference type="Rhea" id="RHEA-COMP:9586"/>
        <dbReference type="ChEBI" id="CHEBI:15444"/>
        <dbReference type="ChEBI" id="CHEBI:43474"/>
        <dbReference type="ChEBI" id="CHEBI:58601"/>
        <dbReference type="EC" id="2.4.1.1"/>
    </reaction>
</comment>
<organism evidence="3 4">
    <name type="scientific">Photobacterium alginatilyticum</name>
    <dbReference type="NCBI Taxonomy" id="1775171"/>
    <lineage>
        <taxon>Bacteria</taxon>
        <taxon>Pseudomonadati</taxon>
        <taxon>Pseudomonadota</taxon>
        <taxon>Gammaproteobacteria</taxon>
        <taxon>Vibrionales</taxon>
        <taxon>Vibrionaceae</taxon>
        <taxon>Photobacterium</taxon>
    </lineage>
</organism>
<comment type="cofactor">
    <cofactor evidence="2">
        <name>pyridoxal 5'-phosphate</name>
        <dbReference type="ChEBI" id="CHEBI:597326"/>
    </cofactor>
</comment>
<dbReference type="EMBL" id="RSEJ01000290">
    <property type="protein sequence ID" value="NBI56454.1"/>
    <property type="molecule type" value="Genomic_DNA"/>
</dbReference>
<evidence type="ECO:0000256" key="2">
    <source>
        <dbReference type="RuleBase" id="RU000587"/>
    </source>
</evidence>
<dbReference type="Proteomes" id="UP000738517">
    <property type="component" value="Unassembled WGS sequence"/>
</dbReference>
<dbReference type="RefSeq" id="WP_160658810.1">
    <property type="nucleotide sequence ID" value="NZ_RSEJ01000290.1"/>
</dbReference>
<keyword evidence="2" id="KW-0808">Transferase</keyword>
<evidence type="ECO:0000256" key="1">
    <source>
        <dbReference type="ARBA" id="ARBA00006047"/>
    </source>
</evidence>
<accession>A0ABW9YR65</accession>
<protein>
    <recommendedName>
        <fullName evidence="2">Alpha-1,4 glucan phosphorylase</fullName>
        <ecNumber evidence="2">2.4.1.1</ecNumber>
    </recommendedName>
</protein>
<evidence type="ECO:0000313" key="3">
    <source>
        <dbReference type="EMBL" id="NBI56454.1"/>
    </source>
</evidence>